<dbReference type="PANTHER" id="PTHR30589">
    <property type="entry name" value="PROLIPOPROTEIN DIACYLGLYCERYL TRANSFERASE"/>
    <property type="match status" value="1"/>
</dbReference>
<proteinExistence type="inferred from homology"/>
<dbReference type="GO" id="GO:0005886">
    <property type="term" value="C:plasma membrane"/>
    <property type="evidence" value="ECO:0007669"/>
    <property type="project" value="InterPro"/>
</dbReference>
<feature type="transmembrane region" description="Helical" evidence="6">
    <location>
        <begin position="91"/>
        <end position="109"/>
    </location>
</feature>
<dbReference type="InterPro" id="IPR001640">
    <property type="entry name" value="Lgt"/>
</dbReference>
<feature type="transmembrane region" description="Helical" evidence="6">
    <location>
        <begin position="12"/>
        <end position="37"/>
    </location>
</feature>
<reference evidence="7" key="1">
    <citation type="submission" date="2018-05" db="EMBL/GenBank/DDBJ databases">
        <authorList>
            <person name="Lanie J.A."/>
            <person name="Ng W.-L."/>
            <person name="Kazmierczak K.M."/>
            <person name="Andrzejewski T.M."/>
            <person name="Davidsen T.M."/>
            <person name="Wayne K.J."/>
            <person name="Tettelin H."/>
            <person name="Glass J.I."/>
            <person name="Rusch D."/>
            <person name="Podicherti R."/>
            <person name="Tsui H.-C.T."/>
            <person name="Winkler M.E."/>
        </authorList>
    </citation>
    <scope>NUCLEOTIDE SEQUENCE</scope>
</reference>
<dbReference type="PANTHER" id="PTHR30589:SF0">
    <property type="entry name" value="PHOSPHATIDYLGLYCEROL--PROLIPOPROTEIN DIACYLGLYCERYL TRANSFERASE"/>
    <property type="match status" value="1"/>
</dbReference>
<keyword evidence="3 6" id="KW-0812">Transmembrane</keyword>
<feature type="transmembrane region" description="Helical" evidence="6">
    <location>
        <begin position="49"/>
        <end position="71"/>
    </location>
</feature>
<keyword evidence="2" id="KW-0808">Transferase</keyword>
<keyword evidence="1" id="KW-1003">Cell membrane</keyword>
<name>A0A381RCM5_9ZZZZ</name>
<sequence length="300" mass="32437">MFPTLFELPLPVLGPITIHTYGVLLVFSFLIAILVARRLARREEIDGDVIVDMGVYIILAALVGAKILLLVVDWEVYSRQFRTLATEGGGAVGQALGFLGSTGAYIGALAQMGMSLLQAGGVFYGGFTAAILATFWYTRRYQLVVWKVADISAPAVAIGHGIGRLGCFAAGCCYGIATDLPWGVTFTDTYSGSLVGVPLNIPLHPTQLYEATTNLVLGGFLIWMLRRKQYDGQIFWSYVLAYATLRFLHEFLRADPRGFLFGGALSTSQFIAIVGATIALGMLARLKGKHEPMEPVESAS</sequence>
<evidence type="ECO:0000256" key="1">
    <source>
        <dbReference type="ARBA" id="ARBA00022475"/>
    </source>
</evidence>
<dbReference type="GO" id="GO:0042158">
    <property type="term" value="P:lipoprotein biosynthetic process"/>
    <property type="evidence" value="ECO:0007669"/>
    <property type="project" value="InterPro"/>
</dbReference>
<dbReference type="EMBL" id="UINC01001732">
    <property type="protein sequence ID" value="SUZ87597.1"/>
    <property type="molecule type" value="Genomic_DNA"/>
</dbReference>
<evidence type="ECO:0000313" key="7">
    <source>
        <dbReference type="EMBL" id="SUZ87597.1"/>
    </source>
</evidence>
<dbReference type="AlphaFoldDB" id="A0A381RCM5"/>
<evidence type="ECO:0000256" key="4">
    <source>
        <dbReference type="ARBA" id="ARBA00022989"/>
    </source>
</evidence>
<organism evidence="7">
    <name type="scientific">marine metagenome</name>
    <dbReference type="NCBI Taxonomy" id="408172"/>
    <lineage>
        <taxon>unclassified sequences</taxon>
        <taxon>metagenomes</taxon>
        <taxon>ecological metagenomes</taxon>
    </lineage>
</organism>
<feature type="transmembrane region" description="Helical" evidence="6">
    <location>
        <begin position="116"/>
        <end position="137"/>
    </location>
</feature>
<evidence type="ECO:0000256" key="2">
    <source>
        <dbReference type="ARBA" id="ARBA00022679"/>
    </source>
</evidence>
<evidence type="ECO:0000256" key="6">
    <source>
        <dbReference type="SAM" id="Phobius"/>
    </source>
</evidence>
<keyword evidence="5 6" id="KW-0472">Membrane</keyword>
<evidence type="ECO:0008006" key="8">
    <source>
        <dbReference type="Google" id="ProtNLM"/>
    </source>
</evidence>
<dbReference type="HAMAP" id="MF_01147">
    <property type="entry name" value="Lgt"/>
    <property type="match status" value="1"/>
</dbReference>
<accession>A0A381RCM5</accession>
<feature type="transmembrane region" description="Helical" evidence="6">
    <location>
        <begin position="234"/>
        <end position="252"/>
    </location>
</feature>
<evidence type="ECO:0000256" key="5">
    <source>
        <dbReference type="ARBA" id="ARBA00023136"/>
    </source>
</evidence>
<keyword evidence="4 6" id="KW-1133">Transmembrane helix</keyword>
<feature type="transmembrane region" description="Helical" evidence="6">
    <location>
        <begin position="208"/>
        <end position="225"/>
    </location>
</feature>
<protein>
    <recommendedName>
        <fullName evidence="8">Phosphatidylglycerol--prolipoprotein diacylglyceryl transferase</fullName>
    </recommendedName>
</protein>
<dbReference type="Pfam" id="PF01790">
    <property type="entry name" value="LGT"/>
    <property type="match status" value="1"/>
</dbReference>
<evidence type="ECO:0000256" key="3">
    <source>
        <dbReference type="ARBA" id="ARBA00022692"/>
    </source>
</evidence>
<feature type="transmembrane region" description="Helical" evidence="6">
    <location>
        <begin position="258"/>
        <end position="283"/>
    </location>
</feature>
<dbReference type="GO" id="GO:0008961">
    <property type="term" value="F:phosphatidylglycerol-prolipoprotein diacylglyceryl transferase activity"/>
    <property type="evidence" value="ECO:0007669"/>
    <property type="project" value="InterPro"/>
</dbReference>
<gene>
    <name evidence="7" type="ORF">METZ01_LOCUS40451</name>
</gene>